<reference evidence="12 13" key="1">
    <citation type="submission" date="2018-01" db="EMBL/GenBank/DDBJ databases">
        <title>Cryobacterium sp. nov., from glaciers in China.</title>
        <authorList>
            <person name="Liu Q."/>
            <person name="Xin Y.-H."/>
        </authorList>
    </citation>
    <scope>NUCLEOTIDE SEQUENCE [LARGE SCALE GENOMIC DNA]</scope>
    <source>
        <strain evidence="12 13">TMN-42</strain>
    </source>
</reference>
<proteinExistence type="predicted"/>
<sequence>MGVPIRGPLSALLGDRTGGRLVFRPVSRRTVTVDVGIAVTFSLFCLIIDAGNGIVSFLVLVGFTAALAVRRLSPGLALTIAWVSALAQMLAGLPVLTGNFAVLAVLYATAAYGDRMLRWVGLVSVGIGAVLAAGYIAVIQQGALSIGEALAQGNAAGLVWSFVATLIASVAVLGLSWTLGLLMRTWQTARAGRLSQHRAVEEQRVAQRSVVVEQERNRIARDMHDVVAHSLAVVIAQADGARYARAANPEAVDEALTTISTTARDALGDVRILLTRLRQDAADGPQPVLADLDRLVAQMRSTGLDIEWTTTGTPTTLGSGAQLAVYRIVQEALTNALRHGDAGRAVYLSLAWTDGWVAVTIDNAVRPSPAADASGVLGHGLPGMRERALLAGGSLTAEPIGGRFIVAARLPAITTSALVRPTVLTPAPPRPTENAHE</sequence>
<protein>
    <recommendedName>
        <fullName evidence="2">histidine kinase</fullName>
        <ecNumber evidence="2">2.7.13.3</ecNumber>
    </recommendedName>
</protein>
<evidence type="ECO:0000256" key="2">
    <source>
        <dbReference type="ARBA" id="ARBA00012438"/>
    </source>
</evidence>
<evidence type="ECO:0000256" key="5">
    <source>
        <dbReference type="ARBA" id="ARBA00022741"/>
    </source>
</evidence>
<evidence type="ECO:0000256" key="1">
    <source>
        <dbReference type="ARBA" id="ARBA00000085"/>
    </source>
</evidence>
<dbReference type="InterPro" id="IPR011712">
    <property type="entry name" value="Sig_transdc_His_kin_sub3_dim/P"/>
</dbReference>
<evidence type="ECO:0000256" key="9">
    <source>
        <dbReference type="SAM" id="Phobius"/>
    </source>
</evidence>
<dbReference type="CDD" id="cd16917">
    <property type="entry name" value="HATPase_UhpB-NarQ-NarX-like"/>
    <property type="match status" value="1"/>
</dbReference>
<dbReference type="GO" id="GO:0005524">
    <property type="term" value="F:ATP binding"/>
    <property type="evidence" value="ECO:0007669"/>
    <property type="project" value="UniProtKB-KW"/>
</dbReference>
<keyword evidence="4" id="KW-0808">Transferase</keyword>
<comment type="caution">
    <text evidence="12">The sequence shown here is derived from an EMBL/GenBank/DDBJ whole genome shotgun (WGS) entry which is preliminary data.</text>
</comment>
<keyword evidence="9" id="KW-1133">Transmembrane helix</keyword>
<feature type="domain" description="DUF7134" evidence="11">
    <location>
        <begin position="27"/>
        <end position="185"/>
    </location>
</feature>
<dbReference type="AlphaFoldDB" id="A0A2S3ZJC8"/>
<feature type="transmembrane region" description="Helical" evidence="9">
    <location>
        <begin position="119"/>
        <end position="138"/>
    </location>
</feature>
<gene>
    <name evidence="12" type="ORF">C3B61_04770</name>
</gene>
<dbReference type="PANTHER" id="PTHR24421">
    <property type="entry name" value="NITRATE/NITRITE SENSOR PROTEIN NARX-RELATED"/>
    <property type="match status" value="1"/>
</dbReference>
<dbReference type="EMBL" id="PPXD01000007">
    <property type="protein sequence ID" value="POH67684.1"/>
    <property type="molecule type" value="Genomic_DNA"/>
</dbReference>
<dbReference type="SUPFAM" id="SSF55874">
    <property type="entry name" value="ATPase domain of HSP90 chaperone/DNA topoisomerase II/histidine kinase"/>
    <property type="match status" value="1"/>
</dbReference>
<organism evidence="12 13">
    <name type="scientific">Cryobacterium zongtaii</name>
    <dbReference type="NCBI Taxonomy" id="1259217"/>
    <lineage>
        <taxon>Bacteria</taxon>
        <taxon>Bacillati</taxon>
        <taxon>Actinomycetota</taxon>
        <taxon>Actinomycetes</taxon>
        <taxon>Micrococcales</taxon>
        <taxon>Microbacteriaceae</taxon>
        <taxon>Cryobacterium</taxon>
    </lineage>
</organism>
<feature type="transmembrane region" description="Helical" evidence="9">
    <location>
        <begin position="35"/>
        <end position="68"/>
    </location>
</feature>
<dbReference type="GO" id="GO:0046983">
    <property type="term" value="F:protein dimerization activity"/>
    <property type="evidence" value="ECO:0007669"/>
    <property type="project" value="InterPro"/>
</dbReference>
<evidence type="ECO:0000256" key="7">
    <source>
        <dbReference type="ARBA" id="ARBA00022840"/>
    </source>
</evidence>
<evidence type="ECO:0000313" key="12">
    <source>
        <dbReference type="EMBL" id="POH67684.1"/>
    </source>
</evidence>
<keyword evidence="3" id="KW-0597">Phosphoprotein</keyword>
<feature type="transmembrane region" description="Helical" evidence="9">
    <location>
        <begin position="80"/>
        <end position="107"/>
    </location>
</feature>
<keyword evidence="9" id="KW-0472">Membrane</keyword>
<keyword evidence="8" id="KW-0902">Two-component regulatory system</keyword>
<keyword evidence="5" id="KW-0547">Nucleotide-binding</keyword>
<dbReference type="Pfam" id="PF07730">
    <property type="entry name" value="HisKA_3"/>
    <property type="match status" value="1"/>
</dbReference>
<dbReference type="Gene3D" id="1.20.5.1930">
    <property type="match status" value="1"/>
</dbReference>
<evidence type="ECO:0000259" key="11">
    <source>
        <dbReference type="Pfam" id="PF23539"/>
    </source>
</evidence>
<dbReference type="GO" id="GO:0000155">
    <property type="term" value="F:phosphorelay sensor kinase activity"/>
    <property type="evidence" value="ECO:0007669"/>
    <property type="project" value="InterPro"/>
</dbReference>
<dbReference type="Gene3D" id="3.30.565.10">
    <property type="entry name" value="Histidine kinase-like ATPase, C-terminal domain"/>
    <property type="match status" value="1"/>
</dbReference>
<dbReference type="EC" id="2.7.13.3" evidence="2"/>
<name>A0A2S3ZJC8_9MICO</name>
<keyword evidence="7" id="KW-0067">ATP-binding</keyword>
<keyword evidence="6 12" id="KW-0418">Kinase</keyword>
<dbReference type="InterPro" id="IPR055558">
    <property type="entry name" value="DUF7134"/>
</dbReference>
<dbReference type="PANTHER" id="PTHR24421:SF10">
    <property type="entry name" value="NITRATE_NITRITE SENSOR PROTEIN NARQ"/>
    <property type="match status" value="1"/>
</dbReference>
<evidence type="ECO:0000256" key="8">
    <source>
        <dbReference type="ARBA" id="ARBA00023012"/>
    </source>
</evidence>
<evidence type="ECO:0000256" key="3">
    <source>
        <dbReference type="ARBA" id="ARBA00022553"/>
    </source>
</evidence>
<evidence type="ECO:0000313" key="13">
    <source>
        <dbReference type="Proteomes" id="UP000237340"/>
    </source>
</evidence>
<evidence type="ECO:0000256" key="6">
    <source>
        <dbReference type="ARBA" id="ARBA00022777"/>
    </source>
</evidence>
<keyword evidence="9" id="KW-0812">Transmembrane</keyword>
<comment type="catalytic activity">
    <reaction evidence="1">
        <text>ATP + protein L-histidine = ADP + protein N-phospho-L-histidine.</text>
        <dbReference type="EC" id="2.7.13.3"/>
    </reaction>
</comment>
<dbReference type="Proteomes" id="UP000237340">
    <property type="component" value="Unassembled WGS sequence"/>
</dbReference>
<evidence type="ECO:0000259" key="10">
    <source>
        <dbReference type="Pfam" id="PF07730"/>
    </source>
</evidence>
<feature type="domain" description="Signal transduction histidine kinase subgroup 3 dimerisation and phosphoacceptor" evidence="10">
    <location>
        <begin position="215"/>
        <end position="280"/>
    </location>
</feature>
<dbReference type="GO" id="GO:0016020">
    <property type="term" value="C:membrane"/>
    <property type="evidence" value="ECO:0007669"/>
    <property type="project" value="InterPro"/>
</dbReference>
<accession>A0A2S3ZJC8</accession>
<dbReference type="InterPro" id="IPR036890">
    <property type="entry name" value="HATPase_C_sf"/>
</dbReference>
<dbReference type="InterPro" id="IPR050482">
    <property type="entry name" value="Sensor_HK_TwoCompSys"/>
</dbReference>
<keyword evidence="13" id="KW-1185">Reference proteome</keyword>
<feature type="transmembrane region" description="Helical" evidence="9">
    <location>
        <begin position="158"/>
        <end position="183"/>
    </location>
</feature>
<dbReference type="Pfam" id="PF23539">
    <property type="entry name" value="DUF7134"/>
    <property type="match status" value="1"/>
</dbReference>
<evidence type="ECO:0000256" key="4">
    <source>
        <dbReference type="ARBA" id="ARBA00022679"/>
    </source>
</evidence>